<feature type="signal peptide" evidence="3">
    <location>
        <begin position="1"/>
        <end position="19"/>
    </location>
</feature>
<evidence type="ECO:0000313" key="4">
    <source>
        <dbReference type="EMBL" id="CAH1636525.1"/>
    </source>
</evidence>
<feature type="binding site" evidence="2">
    <location>
        <position position="68"/>
    </location>
    <ligand>
        <name>Zn(2+)</name>
        <dbReference type="ChEBI" id="CHEBI:29105"/>
        <label>2</label>
    </ligand>
</feature>
<comment type="cofactor">
    <cofactor evidence="2">
        <name>Zn(2+)</name>
        <dbReference type="ChEBI" id="CHEBI:29105"/>
    </cofactor>
    <text evidence="2">Binds 2 Zn(2+) ions.</text>
</comment>
<dbReference type="PANTHER" id="PTHR11596">
    <property type="entry name" value="ALKALINE PHOSPHATASE"/>
    <property type="match status" value="1"/>
</dbReference>
<gene>
    <name evidence="4" type="ORF">SPLIT_LOCUS1887</name>
</gene>
<dbReference type="PANTHER" id="PTHR11596:SF91">
    <property type="entry name" value="ALKALINE PHOSPHATASE-RELATED"/>
    <property type="match status" value="1"/>
</dbReference>
<comment type="cofactor">
    <cofactor evidence="2">
        <name>Mg(2+)</name>
        <dbReference type="ChEBI" id="CHEBI:18420"/>
    </cofactor>
    <text evidence="2">Binds 1 Mg(2+) ion.</text>
</comment>
<dbReference type="EMBL" id="LR824544">
    <property type="protein sequence ID" value="CAH1636525.1"/>
    <property type="molecule type" value="Genomic_DNA"/>
</dbReference>
<dbReference type="SUPFAM" id="SSF53649">
    <property type="entry name" value="Alkaline phosphatase-like"/>
    <property type="match status" value="1"/>
</dbReference>
<dbReference type="InterPro" id="IPR001952">
    <property type="entry name" value="Alkaline_phosphatase"/>
</dbReference>
<accession>A0A9P0HZA1</accession>
<dbReference type="InterPro" id="IPR017850">
    <property type="entry name" value="Alkaline_phosphatase_core_sf"/>
</dbReference>
<evidence type="ECO:0000256" key="3">
    <source>
        <dbReference type="SAM" id="SignalP"/>
    </source>
</evidence>
<evidence type="ECO:0000256" key="2">
    <source>
        <dbReference type="PIRSR" id="PIRSR601952-2"/>
    </source>
</evidence>
<evidence type="ECO:0000313" key="5">
    <source>
        <dbReference type="Proteomes" id="UP001153321"/>
    </source>
</evidence>
<proteinExistence type="predicted"/>
<sequence length="94" mass="10468">MSTWCCITIMMSTISTTVLTPAPQKTEAKEAFDRHYWYTQAQETLQKRLQYAADKNPVAKNVILVVGDGMSLTTATAARILRGQRRGQSGEDTD</sequence>
<dbReference type="GO" id="GO:0046872">
    <property type="term" value="F:metal ion binding"/>
    <property type="evidence" value="ECO:0007669"/>
    <property type="project" value="UniProtKB-KW"/>
</dbReference>
<dbReference type="EC" id="3.1.3.1" evidence="1"/>
<evidence type="ECO:0000256" key="1">
    <source>
        <dbReference type="ARBA" id="ARBA00012647"/>
    </source>
</evidence>
<organism evidence="4 5">
    <name type="scientific">Spodoptera littoralis</name>
    <name type="common">Egyptian cotton leafworm</name>
    <dbReference type="NCBI Taxonomy" id="7109"/>
    <lineage>
        <taxon>Eukaryota</taxon>
        <taxon>Metazoa</taxon>
        <taxon>Ecdysozoa</taxon>
        <taxon>Arthropoda</taxon>
        <taxon>Hexapoda</taxon>
        <taxon>Insecta</taxon>
        <taxon>Pterygota</taxon>
        <taxon>Neoptera</taxon>
        <taxon>Endopterygota</taxon>
        <taxon>Lepidoptera</taxon>
        <taxon>Glossata</taxon>
        <taxon>Ditrysia</taxon>
        <taxon>Noctuoidea</taxon>
        <taxon>Noctuidae</taxon>
        <taxon>Amphipyrinae</taxon>
        <taxon>Spodoptera</taxon>
    </lineage>
</organism>
<keyword evidence="2" id="KW-0460">Magnesium</keyword>
<reference evidence="4" key="1">
    <citation type="submission" date="2022-02" db="EMBL/GenBank/DDBJ databases">
        <authorList>
            <person name="King R."/>
        </authorList>
    </citation>
    <scope>NUCLEOTIDE SEQUENCE</scope>
</reference>
<keyword evidence="5" id="KW-1185">Reference proteome</keyword>
<feature type="binding site" evidence="2">
    <location>
        <position position="68"/>
    </location>
    <ligand>
        <name>Mg(2+)</name>
        <dbReference type="ChEBI" id="CHEBI:18420"/>
    </ligand>
</feature>
<dbReference type="GO" id="GO:0004035">
    <property type="term" value="F:alkaline phosphatase activity"/>
    <property type="evidence" value="ECO:0007669"/>
    <property type="project" value="UniProtKB-EC"/>
</dbReference>
<keyword evidence="2" id="KW-0479">Metal-binding</keyword>
<dbReference type="Proteomes" id="UP001153321">
    <property type="component" value="Chromosome 13"/>
</dbReference>
<dbReference type="AlphaFoldDB" id="A0A9P0HZA1"/>
<keyword evidence="2" id="KW-0862">Zinc</keyword>
<keyword evidence="3" id="KW-0732">Signal</keyword>
<dbReference type="Pfam" id="PF00245">
    <property type="entry name" value="Alk_phosphatase"/>
    <property type="match status" value="1"/>
</dbReference>
<name>A0A9P0HZA1_SPOLI</name>
<dbReference type="Gene3D" id="3.40.720.10">
    <property type="entry name" value="Alkaline Phosphatase, subunit A"/>
    <property type="match status" value="1"/>
</dbReference>
<feature type="chain" id="PRO_5040137504" description="alkaline phosphatase" evidence="3">
    <location>
        <begin position="20"/>
        <end position="94"/>
    </location>
</feature>
<protein>
    <recommendedName>
        <fullName evidence="1">alkaline phosphatase</fullName>
        <ecNumber evidence="1">3.1.3.1</ecNumber>
    </recommendedName>
</protein>